<protein>
    <recommendedName>
        <fullName evidence="6">Ring-like domain-containing protein</fullName>
    </recommendedName>
</protein>
<reference evidence="4" key="5">
    <citation type="submission" date="2018-04" db="UniProtKB">
        <authorList>
            <consortium name="EnsemblFungi"/>
        </authorList>
    </citation>
    <scope>IDENTIFICATION</scope>
    <source>
        <strain evidence="4">R3-111a-1</strain>
    </source>
</reference>
<dbReference type="Proteomes" id="UP000006039">
    <property type="component" value="Unassembled WGS sequence"/>
</dbReference>
<feature type="compositionally biased region" description="Basic and acidic residues" evidence="1">
    <location>
        <begin position="66"/>
        <end position="75"/>
    </location>
</feature>
<proteinExistence type="predicted"/>
<dbReference type="eggNOG" id="ENOG502S3A7">
    <property type="taxonomic scope" value="Eukaryota"/>
</dbReference>
<dbReference type="OrthoDB" id="5398191at2759"/>
<feature type="transmembrane region" description="Helical" evidence="2">
    <location>
        <begin position="339"/>
        <end position="363"/>
    </location>
</feature>
<gene>
    <name evidence="4" type="primary">20349015</name>
    <name evidence="3" type="ORF">GGTG_08557</name>
</gene>
<dbReference type="EMBL" id="GL385398">
    <property type="protein sequence ID" value="EJT74719.1"/>
    <property type="molecule type" value="Genomic_DNA"/>
</dbReference>
<reference evidence="4" key="4">
    <citation type="journal article" date="2015" name="G3 (Bethesda)">
        <title>Genome sequences of three phytopathogenic species of the Magnaporthaceae family of fungi.</title>
        <authorList>
            <person name="Okagaki L.H."/>
            <person name="Nunes C.C."/>
            <person name="Sailsbery J."/>
            <person name="Clay B."/>
            <person name="Brown D."/>
            <person name="John T."/>
            <person name="Oh Y."/>
            <person name="Young N."/>
            <person name="Fitzgerald M."/>
            <person name="Haas B.J."/>
            <person name="Zeng Q."/>
            <person name="Young S."/>
            <person name="Adiconis X."/>
            <person name="Fan L."/>
            <person name="Levin J.Z."/>
            <person name="Mitchell T.K."/>
            <person name="Okubara P.A."/>
            <person name="Farman M.L."/>
            <person name="Kohn L.M."/>
            <person name="Birren B."/>
            <person name="Ma L.-J."/>
            <person name="Dean R.A."/>
        </authorList>
    </citation>
    <scope>NUCLEOTIDE SEQUENCE</scope>
    <source>
        <strain evidence="4">R3-111a-1</strain>
    </source>
</reference>
<feature type="region of interest" description="Disordered" evidence="1">
    <location>
        <begin position="161"/>
        <end position="188"/>
    </location>
</feature>
<feature type="compositionally biased region" description="Basic and acidic residues" evidence="1">
    <location>
        <begin position="16"/>
        <end position="31"/>
    </location>
</feature>
<feature type="compositionally biased region" description="Low complexity" evidence="1">
    <location>
        <begin position="395"/>
        <end position="412"/>
    </location>
</feature>
<feature type="region of interest" description="Disordered" evidence="1">
    <location>
        <begin position="376"/>
        <end position="418"/>
    </location>
</feature>
<feature type="region of interest" description="Disordered" evidence="1">
    <location>
        <begin position="11"/>
        <end position="120"/>
    </location>
</feature>
<evidence type="ECO:0000313" key="5">
    <source>
        <dbReference type="Proteomes" id="UP000006039"/>
    </source>
</evidence>
<evidence type="ECO:0000313" key="4">
    <source>
        <dbReference type="EnsemblFungi" id="EJT74719"/>
    </source>
</evidence>
<reference evidence="3" key="3">
    <citation type="submission" date="2010-09" db="EMBL/GenBank/DDBJ databases">
        <title>Annotation of Gaeumannomyces graminis var. tritici R3-111a-1.</title>
        <authorList>
            <consortium name="The Broad Institute Genome Sequencing Platform"/>
            <person name="Ma L.-J."/>
            <person name="Dead R."/>
            <person name="Young S.K."/>
            <person name="Zeng Q."/>
            <person name="Gargeya S."/>
            <person name="Fitzgerald M."/>
            <person name="Haas B."/>
            <person name="Abouelleil A."/>
            <person name="Alvarado L."/>
            <person name="Arachchi H.M."/>
            <person name="Berlin A."/>
            <person name="Brown A."/>
            <person name="Chapman S.B."/>
            <person name="Chen Z."/>
            <person name="Dunbar C."/>
            <person name="Freedman E."/>
            <person name="Gearin G."/>
            <person name="Gellesch M."/>
            <person name="Goldberg J."/>
            <person name="Griggs A."/>
            <person name="Gujja S."/>
            <person name="Heiman D."/>
            <person name="Howarth C."/>
            <person name="Larson L."/>
            <person name="Lui A."/>
            <person name="MacDonald P.J.P."/>
            <person name="Mehta T."/>
            <person name="Montmayeur A."/>
            <person name="Murphy C."/>
            <person name="Neiman D."/>
            <person name="Pearson M."/>
            <person name="Priest M."/>
            <person name="Roberts A."/>
            <person name="Saif S."/>
            <person name="Shea T."/>
            <person name="Shenoy N."/>
            <person name="Sisk P."/>
            <person name="Stolte C."/>
            <person name="Sykes S."/>
            <person name="Yandava C."/>
            <person name="Wortman J."/>
            <person name="Nusbaum C."/>
            <person name="Birren B."/>
        </authorList>
    </citation>
    <scope>NUCLEOTIDE SEQUENCE</scope>
    <source>
        <strain evidence="3">R3-111a-1</strain>
    </source>
</reference>
<evidence type="ECO:0000256" key="1">
    <source>
        <dbReference type="SAM" id="MobiDB-lite"/>
    </source>
</evidence>
<reference evidence="5" key="1">
    <citation type="submission" date="2010-07" db="EMBL/GenBank/DDBJ databases">
        <title>The genome sequence of Gaeumannomyces graminis var. tritici strain R3-111a-1.</title>
        <authorList>
            <consortium name="The Broad Institute Genome Sequencing Platform"/>
            <person name="Ma L.-J."/>
            <person name="Dead R."/>
            <person name="Young S."/>
            <person name="Zeng Q."/>
            <person name="Koehrsen M."/>
            <person name="Alvarado L."/>
            <person name="Berlin A."/>
            <person name="Chapman S.B."/>
            <person name="Chen Z."/>
            <person name="Freedman E."/>
            <person name="Gellesch M."/>
            <person name="Goldberg J."/>
            <person name="Griggs A."/>
            <person name="Gujja S."/>
            <person name="Heilman E.R."/>
            <person name="Heiman D."/>
            <person name="Hepburn T."/>
            <person name="Howarth C."/>
            <person name="Jen D."/>
            <person name="Larson L."/>
            <person name="Mehta T."/>
            <person name="Neiman D."/>
            <person name="Pearson M."/>
            <person name="Roberts A."/>
            <person name="Saif S."/>
            <person name="Shea T."/>
            <person name="Shenoy N."/>
            <person name="Sisk P."/>
            <person name="Stolte C."/>
            <person name="Sykes S."/>
            <person name="Walk T."/>
            <person name="White J."/>
            <person name="Yandava C."/>
            <person name="Haas B."/>
            <person name="Nusbaum C."/>
            <person name="Birren B."/>
        </authorList>
    </citation>
    <scope>NUCLEOTIDE SEQUENCE [LARGE SCALE GENOMIC DNA]</scope>
    <source>
        <strain evidence="5">R3-111a-1</strain>
    </source>
</reference>
<dbReference type="RefSeq" id="XP_009224663.1">
    <property type="nucleotide sequence ID" value="XM_009226399.1"/>
</dbReference>
<feature type="compositionally biased region" description="Basic and acidic residues" evidence="1">
    <location>
        <begin position="376"/>
        <end position="386"/>
    </location>
</feature>
<reference evidence="3" key="2">
    <citation type="submission" date="2010-07" db="EMBL/GenBank/DDBJ databases">
        <authorList>
            <consortium name="The Broad Institute Genome Sequencing Platform"/>
            <consortium name="Broad Institute Genome Sequencing Center for Infectious Disease"/>
            <person name="Ma L.-J."/>
            <person name="Dead R."/>
            <person name="Young S."/>
            <person name="Zeng Q."/>
            <person name="Koehrsen M."/>
            <person name="Alvarado L."/>
            <person name="Berlin A."/>
            <person name="Chapman S.B."/>
            <person name="Chen Z."/>
            <person name="Freedman E."/>
            <person name="Gellesch M."/>
            <person name="Goldberg J."/>
            <person name="Griggs A."/>
            <person name="Gujja S."/>
            <person name="Heilman E.R."/>
            <person name="Heiman D."/>
            <person name="Hepburn T."/>
            <person name="Howarth C."/>
            <person name="Jen D."/>
            <person name="Larson L."/>
            <person name="Mehta T."/>
            <person name="Neiman D."/>
            <person name="Pearson M."/>
            <person name="Roberts A."/>
            <person name="Saif S."/>
            <person name="Shea T."/>
            <person name="Shenoy N."/>
            <person name="Sisk P."/>
            <person name="Stolte C."/>
            <person name="Sykes S."/>
            <person name="Walk T."/>
            <person name="White J."/>
            <person name="Yandava C."/>
            <person name="Haas B."/>
            <person name="Nusbaum C."/>
            <person name="Birren B."/>
        </authorList>
    </citation>
    <scope>NUCLEOTIDE SEQUENCE</scope>
    <source>
        <strain evidence="3">R3-111a-1</strain>
    </source>
</reference>
<dbReference type="HOGENOM" id="CLU_031806_1_0_1"/>
<sequence>MLEYFAYRKVKKHRAEKKEQETAQRLAKDEAVASGSSAPATPGVPRVVEPGPASPSEAQHTMVEPLLKDEDERFLRLLTSGSRPPSARRLDGAHDDDDEGPRPPLPPRIKTPEIGWDSDADSFMGKGKGKVGGELALAEKPGAGSGKFTDRIGRRISVLVRRPGNSNKKPEVKPNPNLSVPEAEAERERDDLTRVLNDLNLSAQNNRAFSLSPQSAELVGKFTLVLKDLVNGVPTAANDLKLLVEDPDGHLAKNFDRLPASLRKLVETLPDKVTATMAPELVRAAAESQGLKHDDNSKGGLKDTAMRLLMPGNLQELITKPSAIVGMLKAIMNALKLRWPAFIGTNVLWSVAIFLLLFVLWYCHKRGREVRLEGERTTEAGDRIEELPDDPQLPAPRAEASGSASAPGAVAATKRTSK</sequence>
<dbReference type="EnsemblFungi" id="EJT74719">
    <property type="protein sequence ID" value="EJT74719"/>
    <property type="gene ID" value="GGTG_08557"/>
</dbReference>
<accession>J3P4X1</accession>
<dbReference type="STRING" id="644352.J3P4X1"/>
<dbReference type="VEuPathDB" id="FungiDB:GGTG_08557"/>
<evidence type="ECO:0008006" key="6">
    <source>
        <dbReference type="Google" id="ProtNLM"/>
    </source>
</evidence>
<keyword evidence="2" id="KW-1133">Transmembrane helix</keyword>
<evidence type="ECO:0000313" key="3">
    <source>
        <dbReference type="EMBL" id="EJT74719.1"/>
    </source>
</evidence>
<keyword evidence="2" id="KW-0812">Transmembrane</keyword>
<dbReference type="GeneID" id="20349015"/>
<keyword evidence="2" id="KW-0472">Membrane</keyword>
<keyword evidence="5" id="KW-1185">Reference proteome</keyword>
<evidence type="ECO:0000256" key="2">
    <source>
        <dbReference type="SAM" id="Phobius"/>
    </source>
</evidence>
<organism evidence="3">
    <name type="scientific">Gaeumannomyces tritici (strain R3-111a-1)</name>
    <name type="common">Wheat and barley take-all root rot fungus</name>
    <name type="synonym">Gaeumannomyces graminis var. tritici</name>
    <dbReference type="NCBI Taxonomy" id="644352"/>
    <lineage>
        <taxon>Eukaryota</taxon>
        <taxon>Fungi</taxon>
        <taxon>Dikarya</taxon>
        <taxon>Ascomycota</taxon>
        <taxon>Pezizomycotina</taxon>
        <taxon>Sordariomycetes</taxon>
        <taxon>Sordariomycetidae</taxon>
        <taxon>Magnaporthales</taxon>
        <taxon>Magnaporthaceae</taxon>
        <taxon>Gaeumannomyces</taxon>
    </lineage>
</organism>
<name>J3P4X1_GAET3</name>
<dbReference type="AlphaFoldDB" id="J3P4X1"/>